<evidence type="ECO:0000313" key="23">
    <source>
        <dbReference type="Proteomes" id="UP000305874"/>
    </source>
</evidence>
<dbReference type="GO" id="GO:0000155">
    <property type="term" value="F:phosphorelay sensor kinase activity"/>
    <property type="evidence" value="ECO:0007669"/>
    <property type="project" value="InterPro"/>
</dbReference>
<dbReference type="CDD" id="cd16922">
    <property type="entry name" value="HATPase_EvgS-ArcB-TorS-like"/>
    <property type="match status" value="1"/>
</dbReference>
<sequence length="1159" mass="128449">MSKAKHSSSRKLKSGAFIWAATLLFVLITTATVFIFEGNVKQNTLKQIRVDLEETAERLKEVVTKSVANYKADLRFLHSTPPISGLPRAHFNNGVDAYDGTTYTQWKERLETIFIGFMENNLAVEQLRVIAINAEGNELVRVQRRGAAVEAVPDYSLQNKAGEGYFLPSSQLGLNQIYMSPLSLNREFGDISFPYKPMLRFAIPIYSEQGKRFAFLIMNVNANQLISQLVDTTFDYSHLVITSSEGDVIYHPIEQYRFTRDLAPDITWSSLYSRPIEYENTYFAEQRFSEQQGVYIYSEKVQTRPNNKYGFVNFNVLTPETYINGIINEKRLLTYSFLTVVVLLSSVLIVTFHRSAIRSQLLADARRESSAIVEGSIDAIVGIDLKGQITSINHAAEQLLVVTSQAGVGKHYEQLSLLQTLPVEKYITDLQTSETQIKDQCEVAIDERALYLAVSVSPVVSESQDLIGIALIIRDISKEKAAELKVKRLNSELEAKVRQRTQALAQAKDEALKNSDIKSAFISNISHELRTPLNGVIGTLNILKREPLPEKAKKLTDMMELSASNLRLLINDILDLSKIEAGKLDLNAKPFDPVSLLESLVESCAARAYDKGLEVFIDTQQLCCTQVVADPLRFTQIVNNLISNAIKFTEQGYIRVIATGDVIDGQSYRLQVSVEDSGIGINEQAQSQLFKAFSQADGNIAARYGGTGLGLSICKQLCQLMAGDISVSSQEGEGSTFSFYISLPLESVAITQKTAYFAGKSYAVICTNEYAHAHVQRLIEGEGGLVHTDIEQVANGSLGCDFIFIDGVSYSVEELSKVVTKWQQDCPQAQLVLLQQPGTGSPKSLSVDVVTISKPLTHSDLLRLIGAKEVVPLISGHNDTNERADDISEELMQRISGCRVLIVDDNEINVEVACGVLNTLPVELEKAYNGKQAIDMLQSSAREGKAINCVLMDCQMPVLDGYQTSEQIRAGVAGSEFTDIPIIAMTANAMMGEREKCLTAGMSDYISKPINPDEALEKVLHWGLSNYDNHSQPQAGEQLSHTQDSEQPLWDRDAALSRLLNKEVLLNKICRLFIKTAPQKLAQLHQSLNDENHEQVRQVAHSLKGLCGEISATRLHQLLAEVEHLAGSGTLEMQDQVQEIDNSLPELIADIEHYLEVSD</sequence>
<dbReference type="InterPro" id="IPR029151">
    <property type="entry name" value="Sensor-like_sf"/>
</dbReference>
<feature type="domain" description="Response regulatory" evidence="19">
    <location>
        <begin position="899"/>
        <end position="1023"/>
    </location>
</feature>
<accession>A0A5S3ZAM9</accession>
<dbReference type="Gene3D" id="3.30.565.10">
    <property type="entry name" value="Histidine kinase-like ATPase, C-terminal domain"/>
    <property type="match status" value="1"/>
</dbReference>
<keyword evidence="13 17" id="KW-0472">Membrane</keyword>
<dbReference type="InterPro" id="IPR003661">
    <property type="entry name" value="HisK_dim/P_dom"/>
</dbReference>
<dbReference type="InterPro" id="IPR001789">
    <property type="entry name" value="Sig_transdc_resp-reg_receiver"/>
</dbReference>
<evidence type="ECO:0000256" key="13">
    <source>
        <dbReference type="ARBA" id="ARBA00023136"/>
    </source>
</evidence>
<keyword evidence="9 22" id="KW-0418">Kinase</keyword>
<comment type="caution">
    <text evidence="22">The sequence shown here is derived from an EMBL/GenBank/DDBJ whole genome shotgun (WGS) entry which is preliminary data.</text>
</comment>
<dbReference type="PRINTS" id="PR00344">
    <property type="entry name" value="BCTRLSENSOR"/>
</dbReference>
<evidence type="ECO:0000256" key="15">
    <source>
        <dbReference type="PROSITE-ProRule" id="PRU00169"/>
    </source>
</evidence>
<dbReference type="InterPro" id="IPR036641">
    <property type="entry name" value="HPT_dom_sf"/>
</dbReference>
<keyword evidence="16" id="KW-0175">Coiled coil</keyword>
<evidence type="ECO:0000256" key="11">
    <source>
        <dbReference type="ARBA" id="ARBA00022989"/>
    </source>
</evidence>
<dbReference type="SUPFAM" id="SSF52172">
    <property type="entry name" value="CheY-like"/>
    <property type="match status" value="1"/>
</dbReference>
<dbReference type="InterPro" id="IPR036097">
    <property type="entry name" value="HisK_dim/P_sf"/>
</dbReference>
<feature type="coiled-coil region" evidence="16">
    <location>
        <begin position="479"/>
        <end position="510"/>
    </location>
</feature>
<evidence type="ECO:0000259" key="20">
    <source>
        <dbReference type="PROSITE" id="PS50113"/>
    </source>
</evidence>
<dbReference type="GO" id="GO:0006355">
    <property type="term" value="P:regulation of DNA-templated transcription"/>
    <property type="evidence" value="ECO:0007669"/>
    <property type="project" value="InterPro"/>
</dbReference>
<gene>
    <name evidence="22" type="ORF">CWC05_04430</name>
</gene>
<dbReference type="GO" id="GO:0005524">
    <property type="term" value="F:ATP binding"/>
    <property type="evidence" value="ECO:0007669"/>
    <property type="project" value="UniProtKB-KW"/>
</dbReference>
<dbReference type="EC" id="2.7.13.3" evidence="3"/>
<dbReference type="Gene3D" id="1.10.287.130">
    <property type="match status" value="1"/>
</dbReference>
<dbReference type="Pfam" id="PF21623">
    <property type="entry name" value="HK_sensor_dom_bact"/>
    <property type="match status" value="1"/>
</dbReference>
<comment type="subcellular location">
    <subcellularLocation>
        <location evidence="2">Cell membrane</location>
        <topology evidence="2">Multi-pass membrane protein</topology>
    </subcellularLocation>
</comment>
<evidence type="ECO:0000256" key="3">
    <source>
        <dbReference type="ARBA" id="ARBA00012438"/>
    </source>
</evidence>
<dbReference type="Pfam" id="PF00989">
    <property type="entry name" value="PAS"/>
    <property type="match status" value="1"/>
</dbReference>
<dbReference type="SUPFAM" id="SSF103190">
    <property type="entry name" value="Sensory domain-like"/>
    <property type="match status" value="1"/>
</dbReference>
<dbReference type="PANTHER" id="PTHR45339">
    <property type="entry name" value="HYBRID SIGNAL TRANSDUCTION HISTIDINE KINASE J"/>
    <property type="match status" value="1"/>
</dbReference>
<dbReference type="InterPro" id="IPR004358">
    <property type="entry name" value="Sig_transdc_His_kin-like_C"/>
</dbReference>
<feature type="modified residue" description="4-aspartylphosphate" evidence="15">
    <location>
        <position position="953"/>
    </location>
</feature>
<evidence type="ECO:0000256" key="2">
    <source>
        <dbReference type="ARBA" id="ARBA00004651"/>
    </source>
</evidence>
<organism evidence="22 23">
    <name type="scientific">Pseudoalteromonas ruthenica</name>
    <dbReference type="NCBI Taxonomy" id="151081"/>
    <lineage>
        <taxon>Bacteria</taxon>
        <taxon>Pseudomonadati</taxon>
        <taxon>Pseudomonadota</taxon>
        <taxon>Gammaproteobacteria</taxon>
        <taxon>Alteromonadales</taxon>
        <taxon>Pseudoalteromonadaceae</taxon>
        <taxon>Pseudoalteromonas</taxon>
    </lineage>
</organism>
<keyword evidence="7 17" id="KW-0812">Transmembrane</keyword>
<keyword evidence="4" id="KW-1003">Cell membrane</keyword>
<dbReference type="NCBIfam" id="TIGR00229">
    <property type="entry name" value="sensory_box"/>
    <property type="match status" value="1"/>
</dbReference>
<evidence type="ECO:0000256" key="4">
    <source>
        <dbReference type="ARBA" id="ARBA00022475"/>
    </source>
</evidence>
<dbReference type="PANTHER" id="PTHR45339:SF1">
    <property type="entry name" value="HYBRID SIGNAL TRANSDUCTION HISTIDINE KINASE J"/>
    <property type="match status" value="1"/>
</dbReference>
<dbReference type="Pfam" id="PF02518">
    <property type="entry name" value="HATPase_c"/>
    <property type="match status" value="1"/>
</dbReference>
<dbReference type="AlphaFoldDB" id="A0A5S3ZAM9"/>
<dbReference type="FunFam" id="3.30.565.10:FF:000010">
    <property type="entry name" value="Sensor histidine kinase RcsC"/>
    <property type="match status" value="1"/>
</dbReference>
<protein>
    <recommendedName>
        <fullName evidence="3">histidine kinase</fullName>
        <ecNumber evidence="3">2.7.13.3</ecNumber>
    </recommendedName>
</protein>
<dbReference type="InterPro" id="IPR000700">
    <property type="entry name" value="PAS-assoc_C"/>
</dbReference>
<dbReference type="SMART" id="SM00388">
    <property type="entry name" value="HisKA"/>
    <property type="match status" value="1"/>
</dbReference>
<feature type="domain" description="PAC" evidence="20">
    <location>
        <begin position="431"/>
        <end position="488"/>
    </location>
</feature>
<reference evidence="23" key="2">
    <citation type="submission" date="2019-06" db="EMBL/GenBank/DDBJ databases">
        <title>Co-occurence of chitin degradation, pigmentation and bioactivity in marine Pseudoalteromonas.</title>
        <authorList>
            <person name="Sonnenschein E.C."/>
            <person name="Bech P.K."/>
        </authorList>
    </citation>
    <scope>NUCLEOTIDE SEQUENCE [LARGE SCALE GENOMIC DNA]</scope>
    <source>
        <strain evidence="23">S2897</strain>
    </source>
</reference>
<dbReference type="EMBL" id="PNCG01000002">
    <property type="protein sequence ID" value="TMP88677.1"/>
    <property type="molecule type" value="Genomic_DNA"/>
</dbReference>
<name>A0A5S3ZAM9_9GAMM</name>
<keyword evidence="12" id="KW-0902">Two-component regulatory system</keyword>
<evidence type="ECO:0000256" key="6">
    <source>
        <dbReference type="ARBA" id="ARBA00022679"/>
    </source>
</evidence>
<evidence type="ECO:0000313" key="22">
    <source>
        <dbReference type="EMBL" id="TMP88677.1"/>
    </source>
</evidence>
<dbReference type="SUPFAM" id="SSF55785">
    <property type="entry name" value="PYP-like sensor domain (PAS domain)"/>
    <property type="match status" value="1"/>
</dbReference>
<dbReference type="Gene3D" id="3.30.450.20">
    <property type="entry name" value="PAS domain"/>
    <property type="match status" value="2"/>
</dbReference>
<evidence type="ECO:0000256" key="16">
    <source>
        <dbReference type="SAM" id="Coils"/>
    </source>
</evidence>
<dbReference type="RefSeq" id="WP_138547495.1">
    <property type="nucleotide sequence ID" value="NZ_PNCG01000002.1"/>
</dbReference>
<evidence type="ECO:0000256" key="8">
    <source>
        <dbReference type="ARBA" id="ARBA00022741"/>
    </source>
</evidence>
<evidence type="ECO:0000256" key="7">
    <source>
        <dbReference type="ARBA" id="ARBA00022692"/>
    </source>
</evidence>
<dbReference type="Gene3D" id="3.40.50.2300">
    <property type="match status" value="1"/>
</dbReference>
<dbReference type="PROSITE" id="PS50894">
    <property type="entry name" value="HPT"/>
    <property type="match status" value="1"/>
</dbReference>
<keyword evidence="8" id="KW-0547">Nucleotide-binding</keyword>
<evidence type="ECO:0000256" key="9">
    <source>
        <dbReference type="ARBA" id="ARBA00022777"/>
    </source>
</evidence>
<dbReference type="PROSITE" id="PS50109">
    <property type="entry name" value="HIS_KIN"/>
    <property type="match status" value="1"/>
</dbReference>
<feature type="modified residue" description="Phosphohistidine" evidence="14">
    <location>
        <position position="1101"/>
    </location>
</feature>
<dbReference type="GO" id="GO:0005886">
    <property type="term" value="C:plasma membrane"/>
    <property type="evidence" value="ECO:0007669"/>
    <property type="project" value="UniProtKB-SubCell"/>
</dbReference>
<feature type="transmembrane region" description="Helical" evidence="17">
    <location>
        <begin position="332"/>
        <end position="352"/>
    </location>
</feature>
<dbReference type="PROSITE" id="PS50110">
    <property type="entry name" value="RESPONSE_REGULATORY"/>
    <property type="match status" value="1"/>
</dbReference>
<evidence type="ECO:0000256" key="17">
    <source>
        <dbReference type="SAM" id="Phobius"/>
    </source>
</evidence>
<dbReference type="InterPro" id="IPR005467">
    <property type="entry name" value="His_kinase_dom"/>
</dbReference>
<feature type="domain" description="Histidine kinase" evidence="18">
    <location>
        <begin position="524"/>
        <end position="745"/>
    </location>
</feature>
<dbReference type="Proteomes" id="UP000305874">
    <property type="component" value="Unassembled WGS sequence"/>
</dbReference>
<keyword evidence="5 15" id="KW-0597">Phosphoprotein</keyword>
<dbReference type="Pfam" id="PF00512">
    <property type="entry name" value="HisKA"/>
    <property type="match status" value="1"/>
</dbReference>
<evidence type="ECO:0000256" key="12">
    <source>
        <dbReference type="ARBA" id="ARBA00023012"/>
    </source>
</evidence>
<dbReference type="PROSITE" id="PS50113">
    <property type="entry name" value="PAC"/>
    <property type="match status" value="1"/>
</dbReference>
<evidence type="ECO:0000256" key="10">
    <source>
        <dbReference type="ARBA" id="ARBA00022840"/>
    </source>
</evidence>
<dbReference type="Gene3D" id="1.20.120.160">
    <property type="entry name" value="HPT domain"/>
    <property type="match status" value="1"/>
</dbReference>
<dbReference type="InterPro" id="IPR035965">
    <property type="entry name" value="PAS-like_dom_sf"/>
</dbReference>
<dbReference type="SUPFAM" id="SSF47226">
    <property type="entry name" value="Histidine-containing phosphotransfer domain, HPT domain"/>
    <property type="match status" value="1"/>
</dbReference>
<dbReference type="InterPro" id="IPR003594">
    <property type="entry name" value="HATPase_dom"/>
</dbReference>
<dbReference type="SUPFAM" id="SSF55874">
    <property type="entry name" value="ATPase domain of HSP90 chaperone/DNA topoisomerase II/histidine kinase"/>
    <property type="match status" value="1"/>
</dbReference>
<dbReference type="SMART" id="SM00091">
    <property type="entry name" value="PAS"/>
    <property type="match status" value="1"/>
</dbReference>
<dbReference type="InterPro" id="IPR011006">
    <property type="entry name" value="CheY-like_superfamily"/>
</dbReference>
<dbReference type="Pfam" id="PF00072">
    <property type="entry name" value="Response_reg"/>
    <property type="match status" value="1"/>
</dbReference>
<dbReference type="SMART" id="SM00448">
    <property type="entry name" value="REC"/>
    <property type="match status" value="1"/>
</dbReference>
<comment type="catalytic activity">
    <reaction evidence="1">
        <text>ATP + protein L-histidine = ADP + protein N-phospho-L-histidine.</text>
        <dbReference type="EC" id="2.7.13.3"/>
    </reaction>
</comment>
<dbReference type="InterPro" id="IPR000014">
    <property type="entry name" value="PAS"/>
</dbReference>
<dbReference type="CDD" id="cd17546">
    <property type="entry name" value="REC_hyHK_CKI1_RcsC-like"/>
    <property type="match status" value="1"/>
</dbReference>
<dbReference type="Pfam" id="PF01627">
    <property type="entry name" value="Hpt"/>
    <property type="match status" value="1"/>
</dbReference>
<evidence type="ECO:0000259" key="21">
    <source>
        <dbReference type="PROSITE" id="PS50894"/>
    </source>
</evidence>
<dbReference type="SMART" id="SM00387">
    <property type="entry name" value="HATPase_c"/>
    <property type="match status" value="1"/>
</dbReference>
<keyword evidence="6" id="KW-0808">Transferase</keyword>
<dbReference type="SUPFAM" id="SSF47384">
    <property type="entry name" value="Homodimeric domain of signal transducing histidine kinase"/>
    <property type="match status" value="1"/>
</dbReference>
<evidence type="ECO:0000259" key="19">
    <source>
        <dbReference type="PROSITE" id="PS50110"/>
    </source>
</evidence>
<evidence type="ECO:0000256" key="14">
    <source>
        <dbReference type="PROSITE-ProRule" id="PRU00110"/>
    </source>
</evidence>
<proteinExistence type="predicted"/>
<dbReference type="InterPro" id="IPR013767">
    <property type="entry name" value="PAS_fold"/>
</dbReference>
<dbReference type="CDD" id="cd00082">
    <property type="entry name" value="HisKA"/>
    <property type="match status" value="1"/>
</dbReference>
<keyword evidence="10" id="KW-0067">ATP-binding</keyword>
<evidence type="ECO:0000259" key="18">
    <source>
        <dbReference type="PROSITE" id="PS50109"/>
    </source>
</evidence>
<reference evidence="22 23" key="1">
    <citation type="submission" date="2017-12" db="EMBL/GenBank/DDBJ databases">
        <authorList>
            <person name="Paulsen S."/>
            <person name="Gram L.K."/>
        </authorList>
    </citation>
    <scope>NUCLEOTIDE SEQUENCE [LARGE SCALE GENOMIC DNA]</scope>
    <source>
        <strain evidence="22 23">S2897</strain>
    </source>
</reference>
<evidence type="ECO:0000256" key="5">
    <source>
        <dbReference type="ARBA" id="ARBA00022553"/>
    </source>
</evidence>
<keyword evidence="11 17" id="KW-1133">Transmembrane helix</keyword>
<dbReference type="InterPro" id="IPR048760">
    <property type="entry name" value="VP0354-like_sensor_dom"/>
</dbReference>
<feature type="transmembrane region" description="Helical" evidence="17">
    <location>
        <begin position="16"/>
        <end position="36"/>
    </location>
</feature>
<dbReference type="InterPro" id="IPR036890">
    <property type="entry name" value="HATPase_C_sf"/>
</dbReference>
<feature type="domain" description="HPt" evidence="21">
    <location>
        <begin position="1062"/>
        <end position="1159"/>
    </location>
</feature>
<evidence type="ECO:0000256" key="1">
    <source>
        <dbReference type="ARBA" id="ARBA00000085"/>
    </source>
</evidence>
<dbReference type="InterPro" id="IPR008207">
    <property type="entry name" value="Sig_transdc_His_kin_Hpt_dom"/>
</dbReference>